<evidence type="ECO:0000313" key="9">
    <source>
        <dbReference type="Proteomes" id="UP000010116"/>
    </source>
</evidence>
<dbReference type="SMART" id="SM00116">
    <property type="entry name" value="CBS"/>
    <property type="match status" value="2"/>
</dbReference>
<dbReference type="Gene3D" id="3.10.580.10">
    <property type="entry name" value="CBS-domain"/>
    <property type="match status" value="1"/>
</dbReference>
<dbReference type="CDD" id="cd04590">
    <property type="entry name" value="CBS_pair_CorC_HlyC_assoc"/>
    <property type="match status" value="1"/>
</dbReference>
<dbReference type="Gene3D" id="3.30.465.10">
    <property type="match status" value="1"/>
</dbReference>
<evidence type="ECO:0000256" key="4">
    <source>
        <dbReference type="ARBA" id="ARBA00037273"/>
    </source>
</evidence>
<comment type="similarity">
    <text evidence="1">Belongs to the UPF0053 family.</text>
</comment>
<reference evidence="8 9" key="1">
    <citation type="journal article" date="2012" name="ISME J.">
        <title>Genomic insights to SAR86, an abundant and uncultivated marine bacterial lineage.</title>
        <authorList>
            <person name="Dupont C.L."/>
            <person name="Rusch D.B."/>
            <person name="Yooseph S."/>
            <person name="Lombardo M.J."/>
            <person name="Richter R.A."/>
            <person name="Valas R."/>
            <person name="Novotny M."/>
            <person name="Yee-Greenbaum J."/>
            <person name="Selengut J.D."/>
            <person name="Haft D.H."/>
            <person name="Halpern A.L."/>
            <person name="Lasken R.S."/>
            <person name="Nealson K."/>
            <person name="Friedman R."/>
            <person name="Venter J.C."/>
        </authorList>
    </citation>
    <scope>NUCLEOTIDE SEQUENCE [LARGE SCALE GENOMIC DNA]</scope>
</reference>
<dbReference type="InterPro" id="IPR036318">
    <property type="entry name" value="FAD-bd_PCMH-like_sf"/>
</dbReference>
<evidence type="ECO:0000256" key="6">
    <source>
        <dbReference type="PROSITE-ProRule" id="PRU00703"/>
    </source>
</evidence>
<dbReference type="InterPro" id="IPR046342">
    <property type="entry name" value="CBS_dom_sf"/>
</dbReference>
<dbReference type="EMBL" id="JH611165">
    <property type="protein sequence ID" value="EJP73639.1"/>
    <property type="molecule type" value="Genomic_DNA"/>
</dbReference>
<dbReference type="Pfam" id="PF00571">
    <property type="entry name" value="CBS"/>
    <property type="match status" value="2"/>
</dbReference>
<dbReference type="InterPro" id="IPR005170">
    <property type="entry name" value="Transptr-assoc_dom"/>
</dbReference>
<dbReference type="FunFam" id="3.10.580.10:FF:000002">
    <property type="entry name" value="Magnesium/cobalt efflux protein CorC"/>
    <property type="match status" value="1"/>
</dbReference>
<dbReference type="PANTHER" id="PTHR22777:SF27">
    <property type="entry name" value="MAGNESIUM AND COBALT EFFLUX PROTEIN CORC"/>
    <property type="match status" value="1"/>
</dbReference>
<accession>J4KT10</accession>
<gene>
    <name evidence="8" type="ORF">NT02SARS_0037</name>
</gene>
<evidence type="ECO:0000256" key="1">
    <source>
        <dbReference type="ARBA" id="ARBA00006337"/>
    </source>
</evidence>
<protein>
    <recommendedName>
        <fullName evidence="5">Magnesium and cobalt efflux protein CorC</fullName>
    </recommendedName>
</protein>
<dbReference type="PANTHER" id="PTHR22777">
    <property type="entry name" value="HEMOLYSIN-RELATED"/>
    <property type="match status" value="1"/>
</dbReference>
<feature type="domain" description="CBS" evidence="7">
    <location>
        <begin position="74"/>
        <end position="133"/>
    </location>
</feature>
<dbReference type="Pfam" id="PF03471">
    <property type="entry name" value="CorC_HlyC"/>
    <property type="match status" value="1"/>
</dbReference>
<evidence type="ECO:0000259" key="7">
    <source>
        <dbReference type="PROSITE" id="PS51371"/>
    </source>
</evidence>
<dbReference type="GO" id="GO:0005886">
    <property type="term" value="C:plasma membrane"/>
    <property type="evidence" value="ECO:0007669"/>
    <property type="project" value="TreeGrafter"/>
</dbReference>
<dbReference type="SUPFAM" id="SSF54631">
    <property type="entry name" value="CBS-domain pair"/>
    <property type="match status" value="1"/>
</dbReference>
<dbReference type="GO" id="GO:0050660">
    <property type="term" value="F:flavin adenine dinucleotide binding"/>
    <property type="evidence" value="ECO:0007669"/>
    <property type="project" value="InterPro"/>
</dbReference>
<dbReference type="PROSITE" id="PS51371">
    <property type="entry name" value="CBS"/>
    <property type="match status" value="2"/>
</dbReference>
<evidence type="ECO:0000313" key="8">
    <source>
        <dbReference type="EMBL" id="EJP73639.1"/>
    </source>
</evidence>
<evidence type="ECO:0000256" key="5">
    <source>
        <dbReference type="ARBA" id="ARBA00040729"/>
    </source>
</evidence>
<comment type="function">
    <text evidence="4">Plays a role in the transport of magnesium and cobalt ions.</text>
</comment>
<dbReference type="InterPro" id="IPR016169">
    <property type="entry name" value="FAD-bd_PCMH_sub2"/>
</dbReference>
<keyword evidence="3 6" id="KW-0129">CBS domain</keyword>
<name>J4KT10_9GAMM</name>
<dbReference type="InterPro" id="IPR044751">
    <property type="entry name" value="Ion_transp-like_CBS"/>
</dbReference>
<dbReference type="InterPro" id="IPR000644">
    <property type="entry name" value="CBS_dom"/>
</dbReference>
<dbReference type="SMART" id="SM01091">
    <property type="entry name" value="CorC_HlyC"/>
    <property type="match status" value="1"/>
</dbReference>
<evidence type="ECO:0000256" key="3">
    <source>
        <dbReference type="ARBA" id="ARBA00023122"/>
    </source>
</evidence>
<keyword evidence="2" id="KW-0677">Repeat</keyword>
<organism evidence="8 9">
    <name type="scientific">SAR86 cluster bacterium SAR86B</name>
    <dbReference type="NCBI Taxonomy" id="1123867"/>
    <lineage>
        <taxon>Bacteria</taxon>
        <taxon>Pseudomonadati</taxon>
        <taxon>Pseudomonadota</taxon>
        <taxon>Gammaproteobacteria</taxon>
        <taxon>SAR86 cluster</taxon>
    </lineage>
</organism>
<sequence length="285" mass="31965">MNKKLEIEDSKPPSGLIERIKKFFKNPFFIKTTSVSEVSDFLKDAVDLNIIDKEVEDIANNAIQLGKTTVKDIMVPRVDMTTVSSQDKTAEIIETIIESGHSRYPVLGEDRDEVLGILLAKDILPILANKKDEFDIKSMLRDAKVVPETKKADSLLQEFKENRSHLAVVIDEYGVISGLITIEDILEELVGEIEDEHDQSDVEIVELSNNKYSADAKVELDVFNEYFELNLDVLAIDAETIGGFVIDKLGILPKVGDSLEINNLTLKVVDADPRKLKKLLIIRNN</sequence>
<dbReference type="HOGENOM" id="CLU_015237_3_0_6"/>
<dbReference type="AlphaFoldDB" id="J4KT10"/>
<feature type="domain" description="CBS" evidence="7">
    <location>
        <begin position="139"/>
        <end position="196"/>
    </location>
</feature>
<proteinExistence type="inferred from homology"/>
<dbReference type="SUPFAM" id="SSF56176">
    <property type="entry name" value="FAD-binding/transporter-associated domain-like"/>
    <property type="match status" value="1"/>
</dbReference>
<dbReference type="Proteomes" id="UP000010116">
    <property type="component" value="Unassembled WGS sequence"/>
</dbReference>
<evidence type="ECO:0000256" key="2">
    <source>
        <dbReference type="ARBA" id="ARBA00022737"/>
    </source>
</evidence>